<dbReference type="Proteomes" id="UP000295832">
    <property type="component" value="Unassembled WGS sequence"/>
</dbReference>
<sequence>MSDLVGKEENGVLKLQKSLSQITEENSDLAKELDYITKEEIILAIKKISEELGLEISFTYDNLKNDIK</sequence>
<name>A0A4R8GLQ0_9FIRM</name>
<evidence type="ECO:0000313" key="1">
    <source>
        <dbReference type="EMBL" id="TDX46590.1"/>
    </source>
</evidence>
<keyword evidence="2" id="KW-1185">Reference proteome</keyword>
<accession>A0A4R8GLQ0</accession>
<proteinExistence type="predicted"/>
<dbReference type="AlphaFoldDB" id="A0A4R8GLQ0"/>
<comment type="caution">
    <text evidence="1">The sequence shown here is derived from an EMBL/GenBank/DDBJ whole genome shotgun (WGS) entry which is preliminary data.</text>
</comment>
<dbReference type="EMBL" id="SOEG01000039">
    <property type="protein sequence ID" value="TDX46590.1"/>
    <property type="molecule type" value="Genomic_DNA"/>
</dbReference>
<protein>
    <submittedName>
        <fullName evidence="1">Uncharacterized protein</fullName>
    </submittedName>
</protein>
<dbReference type="RefSeq" id="WP_134118661.1">
    <property type="nucleotide sequence ID" value="NZ_SOEG01000039.1"/>
</dbReference>
<reference evidence="1 2" key="1">
    <citation type="submission" date="2019-03" db="EMBL/GenBank/DDBJ databases">
        <title>Subsurface microbial communities from deep shales in Ohio and West Virginia, USA.</title>
        <authorList>
            <person name="Wrighton K."/>
        </authorList>
    </citation>
    <scope>NUCLEOTIDE SEQUENCE [LARGE SCALE GENOMIC DNA]</scope>
    <source>
        <strain evidence="1 2">MSL 6dP</strain>
    </source>
</reference>
<organism evidence="1 2">
    <name type="scientific">Orenia marismortui</name>
    <dbReference type="NCBI Taxonomy" id="46469"/>
    <lineage>
        <taxon>Bacteria</taxon>
        <taxon>Bacillati</taxon>
        <taxon>Bacillota</taxon>
        <taxon>Clostridia</taxon>
        <taxon>Halanaerobiales</taxon>
        <taxon>Halobacteroidaceae</taxon>
        <taxon>Orenia</taxon>
    </lineage>
</organism>
<gene>
    <name evidence="1" type="ORF">C7959_1395</name>
</gene>
<evidence type="ECO:0000313" key="2">
    <source>
        <dbReference type="Proteomes" id="UP000295832"/>
    </source>
</evidence>